<dbReference type="Proteomes" id="UP001239994">
    <property type="component" value="Unassembled WGS sequence"/>
</dbReference>
<dbReference type="EMBL" id="JAROKS010000007">
    <property type="protein sequence ID" value="KAK1802197.1"/>
    <property type="molecule type" value="Genomic_DNA"/>
</dbReference>
<reference evidence="1" key="1">
    <citation type="submission" date="2023-03" db="EMBL/GenBank/DDBJ databases">
        <title>Electrophorus voltai genome.</title>
        <authorList>
            <person name="Bian C."/>
        </authorList>
    </citation>
    <scope>NUCLEOTIDE SEQUENCE</scope>
    <source>
        <strain evidence="1">CB-2022</strain>
        <tissue evidence="1">Muscle</tissue>
    </source>
</reference>
<evidence type="ECO:0000313" key="2">
    <source>
        <dbReference type="Proteomes" id="UP001239994"/>
    </source>
</evidence>
<proteinExistence type="predicted"/>
<organism evidence="1 2">
    <name type="scientific">Electrophorus voltai</name>
    <dbReference type="NCBI Taxonomy" id="2609070"/>
    <lineage>
        <taxon>Eukaryota</taxon>
        <taxon>Metazoa</taxon>
        <taxon>Chordata</taxon>
        <taxon>Craniata</taxon>
        <taxon>Vertebrata</taxon>
        <taxon>Euteleostomi</taxon>
        <taxon>Actinopterygii</taxon>
        <taxon>Neopterygii</taxon>
        <taxon>Teleostei</taxon>
        <taxon>Ostariophysi</taxon>
        <taxon>Gymnotiformes</taxon>
        <taxon>Gymnotoidei</taxon>
        <taxon>Gymnotidae</taxon>
        <taxon>Electrophorus</taxon>
    </lineage>
</organism>
<dbReference type="AlphaFoldDB" id="A0AAD8ZMS7"/>
<keyword evidence="2" id="KW-1185">Reference proteome</keyword>
<comment type="caution">
    <text evidence="1">The sequence shown here is derived from an EMBL/GenBank/DDBJ whole genome shotgun (WGS) entry which is preliminary data.</text>
</comment>
<gene>
    <name evidence="1" type="ORF">P4O66_021865</name>
</gene>
<protein>
    <submittedName>
        <fullName evidence="1">Uncharacterized protein</fullName>
    </submittedName>
</protein>
<evidence type="ECO:0000313" key="1">
    <source>
        <dbReference type="EMBL" id="KAK1802197.1"/>
    </source>
</evidence>
<name>A0AAD8ZMS7_9TELE</name>
<accession>A0AAD8ZMS7</accession>
<sequence length="135" mass="13831">MSGPAMCHVVFGMHAPGSLFPEAVELVLPPPLHPGQASSPAGGCAPPRAQAKAIQSSQSACLGSPRAAGSFALAPDQNLQWRVEPASCCEPGHAATLVHGLSVALGMPVEKLQAAAPPPLTLMGLRTGRMVLVWR</sequence>